<dbReference type="Gene3D" id="2.60.40.650">
    <property type="match status" value="1"/>
</dbReference>
<sequence>LAPQANKDTWRQWSFPWKPTPGGHNLTVRATDGTGQVQTEDRTRTIPDGASGWHSVFVTT</sequence>
<dbReference type="EMBL" id="LGUV01000110">
    <property type="protein sequence ID" value="KOG55202.1"/>
    <property type="molecule type" value="Genomic_DNA"/>
</dbReference>
<dbReference type="InterPro" id="IPR014756">
    <property type="entry name" value="Ig_E-set"/>
</dbReference>
<dbReference type="SUPFAM" id="SSF81296">
    <property type="entry name" value="E set domains"/>
    <property type="match status" value="1"/>
</dbReference>
<organism evidence="2 3">
    <name type="scientific">Streptomyces virginiae</name>
    <name type="common">Streptomyces cinnamonensis</name>
    <dbReference type="NCBI Taxonomy" id="1961"/>
    <lineage>
        <taxon>Bacteria</taxon>
        <taxon>Bacillati</taxon>
        <taxon>Actinomycetota</taxon>
        <taxon>Actinomycetes</taxon>
        <taxon>Kitasatosporales</taxon>
        <taxon>Streptomycetaceae</taxon>
        <taxon>Streptomyces</taxon>
    </lineage>
</organism>
<gene>
    <name evidence="2" type="ORF">ADK75_11775</name>
</gene>
<dbReference type="PATRIC" id="fig|1961.12.peg.2728"/>
<feature type="non-terminal residue" evidence="2">
    <location>
        <position position="1"/>
    </location>
</feature>
<dbReference type="AlphaFoldDB" id="A0A0L8MXR3"/>
<proteinExistence type="predicted"/>
<comment type="caution">
    <text evidence="2">The sequence shown here is derived from an EMBL/GenBank/DDBJ whole genome shotgun (WGS) entry which is preliminary data.</text>
</comment>
<evidence type="ECO:0000313" key="2">
    <source>
        <dbReference type="EMBL" id="KOG55202.1"/>
    </source>
</evidence>
<evidence type="ECO:0000313" key="3">
    <source>
        <dbReference type="Proteomes" id="UP000037084"/>
    </source>
</evidence>
<name>A0A0L8MXR3_STRVG</name>
<feature type="region of interest" description="Disordered" evidence="1">
    <location>
        <begin position="1"/>
        <end position="51"/>
    </location>
</feature>
<dbReference type="Proteomes" id="UP000037084">
    <property type="component" value="Unassembled WGS sequence"/>
</dbReference>
<reference evidence="3" key="1">
    <citation type="submission" date="2015-07" db="EMBL/GenBank/DDBJ databases">
        <authorList>
            <consortium name="Consortium for Microbial Forensics and Genomics (microFORGE)"/>
            <person name="Knight B.M."/>
            <person name="Roberts D.P."/>
            <person name="Lin D."/>
            <person name="Hari K."/>
            <person name="Fletcher J."/>
            <person name="Melcher U."/>
            <person name="Blagden T."/>
            <person name="Winegar R.A."/>
        </authorList>
    </citation>
    <scope>NUCLEOTIDE SEQUENCE [LARGE SCALE GENOMIC DNA]</scope>
    <source>
        <strain evidence="3">NRRL B-1447</strain>
    </source>
</reference>
<protein>
    <recommendedName>
        <fullName evidence="4">Molybdopterin-binding oxidoreductase</fullName>
    </recommendedName>
</protein>
<evidence type="ECO:0008006" key="4">
    <source>
        <dbReference type="Google" id="ProtNLM"/>
    </source>
</evidence>
<evidence type="ECO:0000256" key="1">
    <source>
        <dbReference type="SAM" id="MobiDB-lite"/>
    </source>
</evidence>
<accession>A0A0L8MXR3</accession>